<keyword evidence="5" id="KW-1185">Reference proteome</keyword>
<evidence type="ECO:0000313" key="5">
    <source>
        <dbReference type="Proteomes" id="UP000298781"/>
    </source>
</evidence>
<keyword evidence="2" id="KW-0812">Transmembrane</keyword>
<dbReference type="RefSeq" id="WP_136958240.1">
    <property type="nucleotide sequence ID" value="NZ_CP039690.1"/>
</dbReference>
<feature type="transmembrane region" description="Helical" evidence="2">
    <location>
        <begin position="6"/>
        <end position="27"/>
    </location>
</feature>
<evidence type="ECO:0000256" key="2">
    <source>
        <dbReference type="SAM" id="Phobius"/>
    </source>
</evidence>
<accession>A0A4D7B6N2</accession>
<dbReference type="OrthoDB" id="8265622at2"/>
<feature type="transmembrane region" description="Helical" evidence="2">
    <location>
        <begin position="71"/>
        <end position="93"/>
    </location>
</feature>
<evidence type="ECO:0000313" key="3">
    <source>
        <dbReference type="EMBL" id="QCI62777.1"/>
    </source>
</evidence>
<feature type="compositionally biased region" description="Low complexity" evidence="1">
    <location>
        <begin position="185"/>
        <end position="195"/>
    </location>
</feature>
<keyword evidence="2" id="KW-0472">Membrane</keyword>
<protein>
    <submittedName>
        <fullName evidence="4">Uncharacterized protein</fullName>
    </submittedName>
</protein>
<feature type="region of interest" description="Disordered" evidence="1">
    <location>
        <begin position="131"/>
        <end position="204"/>
    </location>
</feature>
<sequence length="204" mass="20646">MAYLVTTLWPWVVAAILLGMVVGAATGRPRQPGETRRSGLALDLLVWAIAALLAVGVAAAILHWLRGRHGLWLDMALAMTGAYVLGCGIGAVLRRLGSGAAKPDSELAVVSPPVPAVVPVEAMPLPAVPPEAAAAPASPEAPAKVAKPRARKAQGEKPPAAMLPAGLPPDGKPAGKTRAAKRPSKPATAAPGAARAKPRGKPKA</sequence>
<dbReference type="Proteomes" id="UP000298781">
    <property type="component" value="Chromosome"/>
</dbReference>
<dbReference type="EMBL" id="CP039690">
    <property type="protein sequence ID" value="QCI62777.1"/>
    <property type="molecule type" value="Genomic_DNA"/>
</dbReference>
<dbReference type="EMBL" id="CP039690">
    <property type="protein sequence ID" value="QCI68954.1"/>
    <property type="molecule type" value="Genomic_DNA"/>
</dbReference>
<dbReference type="AlphaFoldDB" id="A0A4D7B6N2"/>
<evidence type="ECO:0000256" key="1">
    <source>
        <dbReference type="SAM" id="MobiDB-lite"/>
    </source>
</evidence>
<feature type="transmembrane region" description="Helical" evidence="2">
    <location>
        <begin position="39"/>
        <end position="65"/>
    </location>
</feature>
<dbReference type="KEGG" id="pstg:E8M01_00070"/>
<gene>
    <name evidence="3" type="ORF">E8M01_00070</name>
    <name evidence="4" type="ORF">E8M01_34825</name>
</gene>
<keyword evidence="2" id="KW-1133">Transmembrane helix</keyword>
<evidence type="ECO:0000313" key="4">
    <source>
        <dbReference type="EMBL" id="QCI68954.1"/>
    </source>
</evidence>
<name>A0A4D7B6N2_9HYPH</name>
<reference evidence="4 5" key="1">
    <citation type="submission" date="2019-04" db="EMBL/GenBank/DDBJ databases">
        <title>Phreatobacter aquaticus sp. nov.</title>
        <authorList>
            <person name="Choi A."/>
        </authorList>
    </citation>
    <scope>NUCLEOTIDE SEQUENCE [LARGE SCALE GENOMIC DNA]</scope>
    <source>
        <strain evidence="4 5">KCTC 52518</strain>
    </source>
</reference>
<dbReference type="KEGG" id="pstg:E8M01_34825"/>
<organism evidence="4 5">
    <name type="scientific">Phreatobacter stygius</name>
    <dbReference type="NCBI Taxonomy" id="1940610"/>
    <lineage>
        <taxon>Bacteria</taxon>
        <taxon>Pseudomonadati</taxon>
        <taxon>Pseudomonadota</taxon>
        <taxon>Alphaproteobacteria</taxon>
        <taxon>Hyphomicrobiales</taxon>
        <taxon>Phreatobacteraceae</taxon>
        <taxon>Phreatobacter</taxon>
    </lineage>
</organism>
<proteinExistence type="predicted"/>
<feature type="compositionally biased region" description="Low complexity" evidence="1">
    <location>
        <begin position="131"/>
        <end position="145"/>
    </location>
</feature>